<dbReference type="GO" id="GO:0008080">
    <property type="term" value="F:N-acetyltransferase activity"/>
    <property type="evidence" value="ECO:0000318"/>
    <property type="project" value="GO_Central"/>
</dbReference>
<evidence type="ECO:0000256" key="2">
    <source>
        <dbReference type="ARBA" id="ARBA00022679"/>
    </source>
</evidence>
<gene>
    <name evidence="5" type="ORF">KFL_002220190</name>
</gene>
<keyword evidence="2 5" id="KW-0808">Transferase</keyword>
<dbReference type="OrthoDB" id="7305308at2759"/>
<dbReference type="CDD" id="cd04301">
    <property type="entry name" value="NAT_SF"/>
    <property type="match status" value="1"/>
</dbReference>
<dbReference type="STRING" id="105231.A0A1Y1I2L9"/>
<accession>A0A1Y1I2L9</accession>
<dbReference type="Gene3D" id="3.40.630.30">
    <property type="match status" value="1"/>
</dbReference>
<dbReference type="InterPro" id="IPR051016">
    <property type="entry name" value="Diverse_Substrate_AcTransf"/>
</dbReference>
<dbReference type="InterPro" id="IPR000182">
    <property type="entry name" value="GNAT_dom"/>
</dbReference>
<dbReference type="Pfam" id="PF00583">
    <property type="entry name" value="Acetyltransf_1"/>
    <property type="match status" value="1"/>
</dbReference>
<keyword evidence="3" id="KW-0012">Acyltransferase</keyword>
<dbReference type="PANTHER" id="PTHR10545">
    <property type="entry name" value="DIAMINE N-ACETYLTRANSFERASE"/>
    <property type="match status" value="1"/>
</dbReference>
<dbReference type="Proteomes" id="UP000054558">
    <property type="component" value="Unassembled WGS sequence"/>
</dbReference>
<dbReference type="FunFam" id="3.40.630.30:FF:000064">
    <property type="entry name" value="GNAT family acetyltransferase"/>
    <property type="match status" value="1"/>
</dbReference>
<organism evidence="5 6">
    <name type="scientific">Klebsormidium nitens</name>
    <name type="common">Green alga</name>
    <name type="synonym">Ulothrix nitens</name>
    <dbReference type="NCBI Taxonomy" id="105231"/>
    <lineage>
        <taxon>Eukaryota</taxon>
        <taxon>Viridiplantae</taxon>
        <taxon>Streptophyta</taxon>
        <taxon>Klebsormidiophyceae</taxon>
        <taxon>Klebsormidiales</taxon>
        <taxon>Klebsormidiaceae</taxon>
        <taxon>Klebsormidium</taxon>
    </lineage>
</organism>
<evidence type="ECO:0000256" key="1">
    <source>
        <dbReference type="ARBA" id="ARBA00008694"/>
    </source>
</evidence>
<dbReference type="PANTHER" id="PTHR10545:SF29">
    <property type="entry name" value="GH14572P-RELATED"/>
    <property type="match status" value="1"/>
</dbReference>
<dbReference type="SUPFAM" id="SSF55729">
    <property type="entry name" value="Acyl-CoA N-acyltransferases (Nat)"/>
    <property type="match status" value="1"/>
</dbReference>
<evidence type="ECO:0000259" key="4">
    <source>
        <dbReference type="PROSITE" id="PS51186"/>
    </source>
</evidence>
<comment type="similarity">
    <text evidence="1">Belongs to the acetyltransferase family.</text>
</comment>
<evidence type="ECO:0000313" key="6">
    <source>
        <dbReference type="Proteomes" id="UP000054558"/>
    </source>
</evidence>
<protein>
    <submittedName>
        <fullName evidence="5">Diamine N-acetyltransferase</fullName>
    </submittedName>
</protein>
<dbReference type="AlphaFoldDB" id="A0A1Y1I2L9"/>
<dbReference type="EMBL" id="DF237171">
    <property type="protein sequence ID" value="GAQ85175.1"/>
    <property type="molecule type" value="Genomic_DNA"/>
</dbReference>
<keyword evidence="6" id="KW-1185">Reference proteome</keyword>
<name>A0A1Y1I2L9_KLENI</name>
<evidence type="ECO:0000256" key="3">
    <source>
        <dbReference type="ARBA" id="ARBA00023315"/>
    </source>
</evidence>
<evidence type="ECO:0000313" key="5">
    <source>
        <dbReference type="EMBL" id="GAQ85175.1"/>
    </source>
</evidence>
<dbReference type="PROSITE" id="PS51186">
    <property type="entry name" value="GNAT"/>
    <property type="match status" value="1"/>
</dbReference>
<feature type="domain" description="N-acetyltransferase" evidence="4">
    <location>
        <begin position="1"/>
        <end position="147"/>
    </location>
</feature>
<sequence>MPLRAAVEADLDDIISLIKALAEYEKLLHEVVLKREVMREHLFGPNPAAKVLLAETDDHKVAGFALYFTTFSTFLGRPGIWLEDLFVLPEYRKHGYGKALIQELRRLTDGRVEWAVLDWNEPSIKFYESLGAKRLEGWGTFRWDPAPSAEASSS</sequence>
<dbReference type="InterPro" id="IPR016181">
    <property type="entry name" value="Acyl_CoA_acyltransferase"/>
</dbReference>
<proteinExistence type="inferred from homology"/>
<dbReference type="OMA" id="IAVKCRC"/>
<reference evidence="5 6" key="1">
    <citation type="journal article" date="2014" name="Nat. Commun.">
        <title>Klebsormidium flaccidum genome reveals primary factors for plant terrestrial adaptation.</title>
        <authorList>
            <person name="Hori K."/>
            <person name="Maruyama F."/>
            <person name="Fujisawa T."/>
            <person name="Togashi T."/>
            <person name="Yamamoto N."/>
            <person name="Seo M."/>
            <person name="Sato S."/>
            <person name="Yamada T."/>
            <person name="Mori H."/>
            <person name="Tajima N."/>
            <person name="Moriyama T."/>
            <person name="Ikeuchi M."/>
            <person name="Watanabe M."/>
            <person name="Wada H."/>
            <person name="Kobayashi K."/>
            <person name="Saito M."/>
            <person name="Masuda T."/>
            <person name="Sasaki-Sekimoto Y."/>
            <person name="Mashiguchi K."/>
            <person name="Awai K."/>
            <person name="Shimojima M."/>
            <person name="Masuda S."/>
            <person name="Iwai M."/>
            <person name="Nobusawa T."/>
            <person name="Narise T."/>
            <person name="Kondo S."/>
            <person name="Saito H."/>
            <person name="Sato R."/>
            <person name="Murakawa M."/>
            <person name="Ihara Y."/>
            <person name="Oshima-Yamada Y."/>
            <person name="Ohtaka K."/>
            <person name="Satoh M."/>
            <person name="Sonobe K."/>
            <person name="Ishii M."/>
            <person name="Ohtani R."/>
            <person name="Kanamori-Sato M."/>
            <person name="Honoki R."/>
            <person name="Miyazaki D."/>
            <person name="Mochizuki H."/>
            <person name="Umetsu J."/>
            <person name="Higashi K."/>
            <person name="Shibata D."/>
            <person name="Kamiya Y."/>
            <person name="Sato N."/>
            <person name="Nakamura Y."/>
            <person name="Tabata S."/>
            <person name="Ida S."/>
            <person name="Kurokawa K."/>
            <person name="Ohta H."/>
        </authorList>
    </citation>
    <scope>NUCLEOTIDE SEQUENCE [LARGE SCALE GENOMIC DNA]</scope>
    <source>
        <strain evidence="5 6">NIES-2285</strain>
    </source>
</reference>